<evidence type="ECO:0000313" key="3">
    <source>
        <dbReference type="EMBL" id="QBM90449.1"/>
    </source>
</evidence>
<reference evidence="4" key="1">
    <citation type="submission" date="2019-03" db="EMBL/GenBank/DDBJ databases">
        <title>Snf2 controls pulcherriminic acid biosynthesis and connects pigmentation and antifungal activity of the yeast Metschnikowia pulcherrima.</title>
        <authorList>
            <person name="Gore-Lloyd D."/>
            <person name="Sumann I."/>
            <person name="Brachmann A.O."/>
            <person name="Schneeberger K."/>
            <person name="Ortiz-Merino R.A."/>
            <person name="Moreno-Beltran M."/>
            <person name="Schlaefli M."/>
            <person name="Kirner P."/>
            <person name="Santos Kron A."/>
            <person name="Wolfe K.H."/>
            <person name="Piel J."/>
            <person name="Ahrens C.H."/>
            <person name="Henk D."/>
            <person name="Freimoser F.M."/>
        </authorList>
    </citation>
    <scope>NUCLEOTIDE SEQUENCE [LARGE SCALE GENOMIC DNA]</scope>
    <source>
        <strain evidence="4">APC 1.2</strain>
    </source>
</reference>
<dbReference type="Pfam" id="PF25773">
    <property type="entry name" value="TPR_ANAPC2"/>
    <property type="match status" value="1"/>
</dbReference>
<accession>A0A4P6XTH6</accession>
<dbReference type="PROSITE" id="PS50069">
    <property type="entry name" value="CULLIN_2"/>
    <property type="match status" value="1"/>
</dbReference>
<dbReference type="SMART" id="SM00182">
    <property type="entry name" value="CULLIN"/>
    <property type="match status" value="1"/>
</dbReference>
<dbReference type="AlphaFoldDB" id="A0A4P6XTH6"/>
<dbReference type="Gene3D" id="3.30.230.130">
    <property type="entry name" value="Cullin, Chain C, Domain 2"/>
    <property type="match status" value="1"/>
</dbReference>
<evidence type="ECO:0000313" key="4">
    <source>
        <dbReference type="Proteomes" id="UP000292447"/>
    </source>
</evidence>
<evidence type="ECO:0000259" key="2">
    <source>
        <dbReference type="PROSITE" id="PS50069"/>
    </source>
</evidence>
<dbReference type="PANTHER" id="PTHR45957:SF1">
    <property type="entry name" value="ANAPHASE-PROMOTING COMPLEX SUBUNIT 2"/>
    <property type="match status" value="1"/>
</dbReference>
<dbReference type="GO" id="GO:0005680">
    <property type="term" value="C:anaphase-promoting complex"/>
    <property type="evidence" value="ECO:0007669"/>
    <property type="project" value="TreeGrafter"/>
</dbReference>
<dbReference type="GO" id="GO:0007091">
    <property type="term" value="P:metaphase/anaphase transition of mitotic cell cycle"/>
    <property type="evidence" value="ECO:0007669"/>
    <property type="project" value="TreeGrafter"/>
</dbReference>
<dbReference type="GO" id="GO:0031625">
    <property type="term" value="F:ubiquitin protein ligase binding"/>
    <property type="evidence" value="ECO:0007669"/>
    <property type="project" value="InterPro"/>
</dbReference>
<dbReference type="SUPFAM" id="SSF75632">
    <property type="entry name" value="Cullin homology domain"/>
    <property type="match status" value="1"/>
</dbReference>
<keyword evidence="4" id="KW-1185">Reference proteome</keyword>
<dbReference type="InterPro" id="IPR016158">
    <property type="entry name" value="Cullin_homology"/>
</dbReference>
<gene>
    <name evidence="3" type="primary">MPUL0F00300</name>
    <name evidence="3" type="ORF">METSCH_F00300</name>
</gene>
<dbReference type="Proteomes" id="UP000292447">
    <property type="component" value="Chromosome VI"/>
</dbReference>
<dbReference type="STRING" id="2163413.A0A4P6XTH6"/>
<dbReference type="InterPro" id="IPR057975">
    <property type="entry name" value="TPR_ANAPC2"/>
</dbReference>
<proteinExistence type="inferred from homology"/>
<dbReference type="GO" id="GO:0006511">
    <property type="term" value="P:ubiquitin-dependent protein catabolic process"/>
    <property type="evidence" value="ECO:0007669"/>
    <property type="project" value="InterPro"/>
</dbReference>
<feature type="domain" description="Cullin family profile" evidence="2">
    <location>
        <begin position="381"/>
        <end position="608"/>
    </location>
</feature>
<dbReference type="GO" id="GO:0070979">
    <property type="term" value="P:protein K11-linked ubiquitination"/>
    <property type="evidence" value="ECO:0007669"/>
    <property type="project" value="TreeGrafter"/>
</dbReference>
<evidence type="ECO:0000256" key="1">
    <source>
        <dbReference type="PROSITE-ProRule" id="PRU00330"/>
    </source>
</evidence>
<dbReference type="InterPro" id="IPR036317">
    <property type="entry name" value="Cullin_homology_sf"/>
</dbReference>
<dbReference type="EMBL" id="CP034461">
    <property type="protein sequence ID" value="QBM90449.1"/>
    <property type="molecule type" value="Genomic_DNA"/>
</dbReference>
<protein>
    <submittedName>
        <fullName evidence="3">Anaphase-promoting complex subunit 2</fullName>
    </submittedName>
</protein>
<sequence length="625" mass="70171">MAPNVKLTLAVIASVVPPQTLSDLLLGQFDMENDFQLLFQWLQPFYIGPGSDLWEPLVRVKAAAKHCLRDKSQHTQFVRLYLNSVGKAFHVHFVPFLESALLALVIEHVASLYAFYRRQTAVLNLSPLALEMLSRGLIAIFIRHLQAPKFLTVLETALRQANGDIPRLWLKALANVGMKPAIQEIVVRISASKIHDHVERTYSGAWHTSVLKELEEWVRVDLYPFFAVGCIDSSASSSNDLVQIAHDELISVRISEIYHIVLHFPRSKFALAELHQCLSLELNPHALHQYRSSLVESFVRQCHSHSLHLGSSTVSVTRLYINTIRAFLLVDPTGVLLDKVARPIRKYLKSRSDLVQQLVRGMLDPDPATNPLIELVHELSKGVSPINAPVDDLTDLHWCPDPIDALPDFKKGKALDVLGALTSIYTLLSVFVEEFTKLFGNRLLQWNKYSTEDILRHVELLKARFGSNEFATLDVMIQDTQESALISSEVSHGPVSLTILSKIYWPTVADSLSDNDFFIVPIEADFNNHCQSFEKIKPGREISLIPSLGTVSLELCFENQILEFEVTPAQATVIGIFHDDMDEISLLTVSLATRMSEYASTQALKFWVDKGVLAVAGEKYRAIRG</sequence>
<comment type="similarity">
    <text evidence="1">Belongs to the cullin family.</text>
</comment>
<organism evidence="3 4">
    <name type="scientific">Metschnikowia aff. pulcherrima</name>
    <dbReference type="NCBI Taxonomy" id="2163413"/>
    <lineage>
        <taxon>Eukaryota</taxon>
        <taxon>Fungi</taxon>
        <taxon>Dikarya</taxon>
        <taxon>Ascomycota</taxon>
        <taxon>Saccharomycotina</taxon>
        <taxon>Pichiomycetes</taxon>
        <taxon>Metschnikowiaceae</taxon>
        <taxon>Metschnikowia</taxon>
    </lineage>
</organism>
<dbReference type="InterPro" id="IPR044554">
    <property type="entry name" value="ANAPC2"/>
</dbReference>
<dbReference type="PANTHER" id="PTHR45957">
    <property type="entry name" value="ANAPHASE-PROMOTING COMPLEX SUBUNIT 2"/>
    <property type="match status" value="1"/>
</dbReference>
<name>A0A4P6XTH6_9ASCO</name>